<dbReference type="Gene3D" id="1.10.630.10">
    <property type="entry name" value="Cytochrome P450"/>
    <property type="match status" value="2"/>
</dbReference>
<dbReference type="InterPro" id="IPR002974">
    <property type="entry name" value="Cyt_P450_E_CYP52_ascomycetes"/>
</dbReference>
<evidence type="ECO:0000256" key="4">
    <source>
        <dbReference type="ARBA" id="ARBA00022617"/>
    </source>
</evidence>
<dbReference type="InterPro" id="IPR036396">
    <property type="entry name" value="Cyt_P450_sf"/>
</dbReference>
<keyword evidence="5" id="KW-0812">Transmembrane</keyword>
<evidence type="ECO:0000256" key="10">
    <source>
        <dbReference type="ARBA" id="ARBA00023033"/>
    </source>
</evidence>
<evidence type="ECO:0000313" key="12">
    <source>
        <dbReference type="EMBL" id="KAH0961731.1"/>
    </source>
</evidence>
<dbReference type="PANTHER" id="PTHR24287:SF17">
    <property type="entry name" value="P450, PUTATIVE (EUROFUNG)-RELATED"/>
    <property type="match status" value="1"/>
</dbReference>
<keyword evidence="10" id="KW-0503">Monooxygenase</keyword>
<protein>
    <submittedName>
        <fullName evidence="12">Cytochrome p450 domain-containing protein</fullName>
    </submittedName>
</protein>
<dbReference type="GO" id="GO:0020037">
    <property type="term" value="F:heme binding"/>
    <property type="evidence" value="ECO:0007669"/>
    <property type="project" value="InterPro"/>
</dbReference>
<name>A0A9P8SI75_9HYPO</name>
<dbReference type="Pfam" id="PF00067">
    <property type="entry name" value="p450"/>
    <property type="match status" value="2"/>
</dbReference>
<comment type="subcellular location">
    <subcellularLocation>
        <location evidence="2">Membrane</location>
        <topology evidence="2">Single-pass membrane protein</topology>
    </subcellularLocation>
</comment>
<evidence type="ECO:0000256" key="6">
    <source>
        <dbReference type="ARBA" id="ARBA00022723"/>
    </source>
</evidence>
<organism evidence="12 13">
    <name type="scientific">Hirsutella rhossiliensis</name>
    <dbReference type="NCBI Taxonomy" id="111463"/>
    <lineage>
        <taxon>Eukaryota</taxon>
        <taxon>Fungi</taxon>
        <taxon>Dikarya</taxon>
        <taxon>Ascomycota</taxon>
        <taxon>Pezizomycotina</taxon>
        <taxon>Sordariomycetes</taxon>
        <taxon>Hypocreomycetidae</taxon>
        <taxon>Hypocreales</taxon>
        <taxon>Ophiocordycipitaceae</taxon>
        <taxon>Hirsutella</taxon>
    </lineage>
</organism>
<dbReference type="SUPFAM" id="SSF48264">
    <property type="entry name" value="Cytochrome P450"/>
    <property type="match status" value="1"/>
</dbReference>
<dbReference type="AlphaFoldDB" id="A0A9P8SI75"/>
<gene>
    <name evidence="12" type="ORF">HRG_06811</name>
</gene>
<keyword evidence="6" id="KW-0479">Metal-binding</keyword>
<comment type="similarity">
    <text evidence="3">Belongs to the cytochrome P450 family.</text>
</comment>
<dbReference type="InterPro" id="IPR047146">
    <property type="entry name" value="Cyt_P450_E_CYP52_fungi"/>
</dbReference>
<dbReference type="Proteomes" id="UP000824596">
    <property type="component" value="Unassembled WGS sequence"/>
</dbReference>
<dbReference type="GO" id="GO:0016020">
    <property type="term" value="C:membrane"/>
    <property type="evidence" value="ECO:0007669"/>
    <property type="project" value="UniProtKB-SubCell"/>
</dbReference>
<evidence type="ECO:0000256" key="11">
    <source>
        <dbReference type="ARBA" id="ARBA00023136"/>
    </source>
</evidence>
<reference evidence="12" key="1">
    <citation type="submission" date="2021-09" db="EMBL/GenBank/DDBJ databases">
        <title>A high-quality genome of the endoparasitic fungus Hirsutella rhossiliensis with a comparison of Hirsutella genomes reveals transposable elements contributing to genome size variation.</title>
        <authorList>
            <person name="Lin R."/>
            <person name="Jiao Y."/>
            <person name="Sun X."/>
            <person name="Ling J."/>
            <person name="Xie B."/>
            <person name="Cheng X."/>
        </authorList>
    </citation>
    <scope>NUCLEOTIDE SEQUENCE</scope>
    <source>
        <strain evidence="12">HR02</strain>
    </source>
</reference>
<keyword evidence="11" id="KW-0472">Membrane</keyword>
<sequence length="293" mass="33236">MAANQWQDLPTRILSWGSMKSSRSSALSGSTMFLNKPENVKAILSINFKDYGIGHRLETFKPLLGAGIFDSDGDHWASSRALIRPNFTRDQVADLTSFEHLIQDLFSILPRDGETVVDLQDLFFRYAIDSATEFLFGQSVGSLKKSQSELSFAQAFNYAQEAIITRATLGPLNMFYRDQKADKCNRICRDFAQQFVEEAVHAIESEKSDTMWDKLRREVAGLQGRVPTYSELRDLKYVQCCMNESLRLHPVVPRNDRMAEFKILESRDPGPWEESLTLTLCSRNGTKVCLTPA</sequence>
<dbReference type="PRINTS" id="PR01239">
    <property type="entry name" value="EP450IICYP52"/>
</dbReference>
<dbReference type="OrthoDB" id="1470350at2759"/>
<accession>A0A9P8SI75</accession>
<evidence type="ECO:0000256" key="1">
    <source>
        <dbReference type="ARBA" id="ARBA00001971"/>
    </source>
</evidence>
<proteinExistence type="inferred from homology"/>
<evidence type="ECO:0000256" key="3">
    <source>
        <dbReference type="ARBA" id="ARBA00010617"/>
    </source>
</evidence>
<evidence type="ECO:0000256" key="8">
    <source>
        <dbReference type="ARBA" id="ARBA00023002"/>
    </source>
</evidence>
<dbReference type="InterPro" id="IPR002402">
    <property type="entry name" value="Cyt_P450_E_grp-II"/>
</dbReference>
<evidence type="ECO:0000256" key="9">
    <source>
        <dbReference type="ARBA" id="ARBA00023004"/>
    </source>
</evidence>
<keyword evidence="9" id="KW-0408">Iron</keyword>
<keyword evidence="13" id="KW-1185">Reference proteome</keyword>
<dbReference type="GO" id="GO:0016712">
    <property type="term" value="F:oxidoreductase activity, acting on paired donors, with incorporation or reduction of molecular oxygen, reduced flavin or flavoprotein as one donor, and incorporation of one atom of oxygen"/>
    <property type="evidence" value="ECO:0007669"/>
    <property type="project" value="InterPro"/>
</dbReference>
<comment type="cofactor">
    <cofactor evidence="1">
        <name>heme</name>
        <dbReference type="ChEBI" id="CHEBI:30413"/>
    </cofactor>
</comment>
<evidence type="ECO:0000256" key="7">
    <source>
        <dbReference type="ARBA" id="ARBA00022989"/>
    </source>
</evidence>
<keyword evidence="7" id="KW-1133">Transmembrane helix</keyword>
<dbReference type="PRINTS" id="PR00464">
    <property type="entry name" value="EP450II"/>
</dbReference>
<evidence type="ECO:0000256" key="5">
    <source>
        <dbReference type="ARBA" id="ARBA00022692"/>
    </source>
</evidence>
<dbReference type="RefSeq" id="XP_044719244.1">
    <property type="nucleotide sequence ID" value="XM_044865282.1"/>
</dbReference>
<dbReference type="InterPro" id="IPR001128">
    <property type="entry name" value="Cyt_P450"/>
</dbReference>
<dbReference type="PANTHER" id="PTHR24287">
    <property type="entry name" value="P450, PUTATIVE (EUROFUNG)-RELATED"/>
    <property type="match status" value="1"/>
</dbReference>
<comment type="caution">
    <text evidence="12">The sequence shown here is derived from an EMBL/GenBank/DDBJ whole genome shotgun (WGS) entry which is preliminary data.</text>
</comment>
<dbReference type="EMBL" id="JAIZPD010000007">
    <property type="protein sequence ID" value="KAH0961731.1"/>
    <property type="molecule type" value="Genomic_DNA"/>
</dbReference>
<keyword evidence="4" id="KW-0349">Heme</keyword>
<evidence type="ECO:0000313" key="13">
    <source>
        <dbReference type="Proteomes" id="UP000824596"/>
    </source>
</evidence>
<dbReference type="GeneID" id="68355940"/>
<dbReference type="GO" id="GO:0005506">
    <property type="term" value="F:iron ion binding"/>
    <property type="evidence" value="ECO:0007669"/>
    <property type="project" value="InterPro"/>
</dbReference>
<keyword evidence="8" id="KW-0560">Oxidoreductase</keyword>
<evidence type="ECO:0000256" key="2">
    <source>
        <dbReference type="ARBA" id="ARBA00004167"/>
    </source>
</evidence>